<evidence type="ECO:0000313" key="3">
    <source>
        <dbReference type="EMBL" id="KAF6501088.1"/>
    </source>
</evidence>
<keyword evidence="4" id="KW-1185">Reference proteome</keyword>
<evidence type="ECO:0008006" key="5">
    <source>
        <dbReference type="Google" id="ProtNLM"/>
    </source>
</evidence>
<proteinExistence type="predicted"/>
<protein>
    <recommendedName>
        <fullName evidence="5">Secreted protein</fullName>
    </recommendedName>
</protein>
<feature type="region of interest" description="Disordered" evidence="1">
    <location>
        <begin position="77"/>
        <end position="104"/>
    </location>
</feature>
<evidence type="ECO:0000256" key="2">
    <source>
        <dbReference type="SAM" id="SignalP"/>
    </source>
</evidence>
<sequence length="127" mass="14246">MGKRCSAACPRWLMWLAADLRLGSCTWPLHVARASHRLVAGFRSGTVQEIPMDAAKLLSIQPWRSRCIRLPVALQDSQTEGRRRQGPLGTIFGDKLPQSPSFPSLGYLRSIRSQLQREEKSEDNACI</sequence>
<evidence type="ECO:0000313" key="4">
    <source>
        <dbReference type="Proteomes" id="UP000550707"/>
    </source>
</evidence>
<dbReference type="InParanoid" id="A0A7J8JWF5"/>
<feature type="signal peptide" evidence="2">
    <location>
        <begin position="1"/>
        <end position="25"/>
    </location>
</feature>
<evidence type="ECO:0000256" key="1">
    <source>
        <dbReference type="SAM" id="MobiDB-lite"/>
    </source>
</evidence>
<comment type="caution">
    <text evidence="3">The sequence shown here is derived from an EMBL/GenBank/DDBJ whole genome shotgun (WGS) entry which is preliminary data.</text>
</comment>
<feature type="chain" id="PRO_5029807081" description="Secreted protein" evidence="2">
    <location>
        <begin position="26"/>
        <end position="127"/>
    </location>
</feature>
<gene>
    <name evidence="3" type="ORF">HJG59_008069</name>
</gene>
<dbReference type="AlphaFoldDB" id="A0A7J8JWF5"/>
<name>A0A7J8JWF5_MOLMO</name>
<accession>A0A7J8JWF5</accession>
<organism evidence="3 4">
    <name type="scientific">Molossus molossus</name>
    <name type="common">Pallas' mastiff bat</name>
    <name type="synonym">Vespertilio molossus</name>
    <dbReference type="NCBI Taxonomy" id="27622"/>
    <lineage>
        <taxon>Eukaryota</taxon>
        <taxon>Metazoa</taxon>
        <taxon>Chordata</taxon>
        <taxon>Craniata</taxon>
        <taxon>Vertebrata</taxon>
        <taxon>Euteleostomi</taxon>
        <taxon>Mammalia</taxon>
        <taxon>Eutheria</taxon>
        <taxon>Laurasiatheria</taxon>
        <taxon>Chiroptera</taxon>
        <taxon>Yangochiroptera</taxon>
        <taxon>Molossidae</taxon>
        <taxon>Molossus</taxon>
    </lineage>
</organism>
<dbReference type="EMBL" id="JACASF010000001">
    <property type="protein sequence ID" value="KAF6501088.1"/>
    <property type="molecule type" value="Genomic_DNA"/>
</dbReference>
<dbReference type="Proteomes" id="UP000550707">
    <property type="component" value="Unassembled WGS sequence"/>
</dbReference>
<keyword evidence="2" id="KW-0732">Signal</keyword>
<reference evidence="3 4" key="1">
    <citation type="journal article" date="2020" name="Nature">
        <title>Six reference-quality genomes reveal evolution of bat adaptations.</title>
        <authorList>
            <person name="Jebb D."/>
            <person name="Huang Z."/>
            <person name="Pippel M."/>
            <person name="Hughes G.M."/>
            <person name="Lavrichenko K."/>
            <person name="Devanna P."/>
            <person name="Winkler S."/>
            <person name="Jermiin L.S."/>
            <person name="Skirmuntt E.C."/>
            <person name="Katzourakis A."/>
            <person name="Burkitt-Gray L."/>
            <person name="Ray D.A."/>
            <person name="Sullivan K.A.M."/>
            <person name="Roscito J.G."/>
            <person name="Kirilenko B.M."/>
            <person name="Davalos L.M."/>
            <person name="Corthals A.P."/>
            <person name="Power M.L."/>
            <person name="Jones G."/>
            <person name="Ransome R.D."/>
            <person name="Dechmann D.K.N."/>
            <person name="Locatelli A.G."/>
            <person name="Puechmaille S.J."/>
            <person name="Fedrigo O."/>
            <person name="Jarvis E.D."/>
            <person name="Hiller M."/>
            <person name="Vernes S.C."/>
            <person name="Myers E.W."/>
            <person name="Teeling E.C."/>
        </authorList>
    </citation>
    <scope>NUCLEOTIDE SEQUENCE [LARGE SCALE GENOMIC DNA]</scope>
    <source>
        <strain evidence="3">MMolMol1</strain>
        <tissue evidence="3">Muscle</tissue>
    </source>
</reference>